<evidence type="ECO:0000256" key="1">
    <source>
        <dbReference type="ARBA" id="ARBA00009232"/>
    </source>
</evidence>
<evidence type="ECO:0000256" key="3">
    <source>
        <dbReference type="ARBA" id="ARBA00022801"/>
    </source>
</evidence>
<dbReference type="EC" id="3.2.2.-" evidence="5"/>
<evidence type="ECO:0000256" key="2">
    <source>
        <dbReference type="ARBA" id="ARBA00022763"/>
    </source>
</evidence>
<dbReference type="HAMAP" id="MF_00527">
    <property type="entry name" value="3MGH"/>
    <property type="match status" value="1"/>
</dbReference>
<reference evidence="8 9" key="1">
    <citation type="submission" date="2017-05" db="EMBL/GenBank/DDBJ databases">
        <title>The Genome Sequence of Enterococcus faecium 7H8_DIV0219.</title>
        <authorList>
            <consortium name="The Broad Institute Genomics Platform"/>
            <consortium name="The Broad Institute Genomic Center for Infectious Diseases"/>
            <person name="Earl A."/>
            <person name="Manson A."/>
            <person name="Schwartman J."/>
            <person name="Gilmore M."/>
            <person name="Abouelleil A."/>
            <person name="Cao P."/>
            <person name="Chapman S."/>
            <person name="Cusick C."/>
            <person name="Shea T."/>
            <person name="Young S."/>
            <person name="Neafsey D."/>
            <person name="Nusbaum C."/>
            <person name="Birren B."/>
        </authorList>
    </citation>
    <scope>NUCLEOTIDE SEQUENCE [LARGE SCALE GENOMIC DNA]</scope>
    <source>
        <strain evidence="8 9">7H8_DIV0219</strain>
    </source>
</reference>
<dbReference type="SUPFAM" id="SSF50486">
    <property type="entry name" value="FMT C-terminal domain-like"/>
    <property type="match status" value="1"/>
</dbReference>
<keyword evidence="2 5" id="KW-0227">DNA damage</keyword>
<gene>
    <name evidence="8" type="ORF">A5810_000679</name>
    <name evidence="6" type="ORF">D9Z05_12065</name>
    <name evidence="7" type="ORF">DTX73_06930</name>
</gene>
<reference evidence="7 11" key="2">
    <citation type="submission" date="2018-07" db="EMBL/GenBank/DDBJ databases">
        <title>High quality draft genome sequencing of Enterococcus faecium exhibiting probiotic potential isolated from mucus of freshwater fish.</title>
        <authorList>
            <person name="El-Jeni R."/>
            <person name="Ghedira K."/>
            <person name="Abdelhak S."/>
            <person name="El-Bour M."/>
            <person name="Bouhaouala-Zahar B."/>
        </authorList>
    </citation>
    <scope>NUCLEOTIDE SEQUENCE [LARGE SCALE GENOMIC DNA]</scope>
    <source>
        <strain evidence="7 11">R.A73</strain>
    </source>
</reference>
<proteinExistence type="inferred from homology"/>
<dbReference type="GO" id="GO:0006284">
    <property type="term" value="P:base-excision repair"/>
    <property type="evidence" value="ECO:0007669"/>
    <property type="project" value="InterPro"/>
</dbReference>
<dbReference type="RefSeq" id="WP_002373052.1">
    <property type="nucleotide sequence ID" value="NZ_CABGQB010000009.1"/>
</dbReference>
<dbReference type="PANTHER" id="PTHR10429:SF0">
    <property type="entry name" value="DNA-3-METHYLADENINE GLYCOSYLASE"/>
    <property type="match status" value="1"/>
</dbReference>
<dbReference type="PANTHER" id="PTHR10429">
    <property type="entry name" value="DNA-3-METHYLADENINE GLYCOSYLASE"/>
    <property type="match status" value="1"/>
</dbReference>
<protein>
    <recommendedName>
        <fullName evidence="5">Putative 3-methyladenine DNA glycosylase</fullName>
        <ecNumber evidence="5">3.2.2.-</ecNumber>
    </recommendedName>
</protein>
<dbReference type="CDD" id="cd00540">
    <property type="entry name" value="AAG"/>
    <property type="match status" value="1"/>
</dbReference>
<comment type="similarity">
    <text evidence="1 5">Belongs to the DNA glycosylase MPG family.</text>
</comment>
<dbReference type="Proteomes" id="UP000275747">
    <property type="component" value="Chromosome"/>
</dbReference>
<evidence type="ECO:0000256" key="5">
    <source>
        <dbReference type="HAMAP-Rule" id="MF_00527"/>
    </source>
</evidence>
<dbReference type="InterPro" id="IPR036995">
    <property type="entry name" value="MPG_sf"/>
</dbReference>
<dbReference type="InterPro" id="IPR003180">
    <property type="entry name" value="MPG"/>
</dbReference>
<evidence type="ECO:0000313" key="10">
    <source>
        <dbReference type="Proteomes" id="UP000275747"/>
    </source>
</evidence>
<dbReference type="Proteomes" id="UP000448762">
    <property type="component" value="Unassembled WGS sequence"/>
</dbReference>
<dbReference type="EMBL" id="QOVC01000004">
    <property type="protein sequence ID" value="KAA0691239.1"/>
    <property type="molecule type" value="Genomic_DNA"/>
</dbReference>
<evidence type="ECO:0000313" key="6">
    <source>
        <dbReference type="EMBL" id="AYM73944.1"/>
    </source>
</evidence>
<dbReference type="Pfam" id="PF02245">
    <property type="entry name" value="Pur_DNA_glyco"/>
    <property type="match status" value="1"/>
</dbReference>
<keyword evidence="3 5" id="KW-0378">Hydrolase</keyword>
<organism evidence="8 9">
    <name type="scientific">Enterococcus faecium</name>
    <name type="common">Streptococcus faecium</name>
    <dbReference type="NCBI Taxonomy" id="1352"/>
    <lineage>
        <taxon>Bacteria</taxon>
        <taxon>Bacillati</taxon>
        <taxon>Bacillota</taxon>
        <taxon>Bacilli</taxon>
        <taxon>Lactobacillales</taxon>
        <taxon>Enterococcaceae</taxon>
        <taxon>Enterococcus</taxon>
    </lineage>
</organism>
<dbReference type="InterPro" id="IPR011034">
    <property type="entry name" value="Formyl_transferase-like_C_sf"/>
</dbReference>
<dbReference type="EMBL" id="NGKW01000001">
    <property type="protein sequence ID" value="OTN96344.1"/>
    <property type="molecule type" value="Genomic_DNA"/>
</dbReference>
<evidence type="ECO:0000313" key="9">
    <source>
        <dbReference type="Proteomes" id="UP000194885"/>
    </source>
</evidence>
<reference evidence="6 10" key="3">
    <citation type="submission" date="2018-10" db="EMBL/GenBank/DDBJ databases">
        <title>Escaping from acidified nitrite in gastric host defense: Transcriptomic basis for resistance to free nitrous acid in Enterococcus faecalis.</title>
        <authorList>
            <person name="Yu Z."/>
            <person name="Shi D."/>
            <person name="Liu W."/>
            <person name="Meng F."/>
        </authorList>
    </citation>
    <scope>NUCLEOTIDE SEQUENCE [LARGE SCALE GENOMIC DNA]</scope>
    <source>
        <strain evidence="6 10">JE1</strain>
    </source>
</reference>
<dbReference type="Gene3D" id="3.10.300.10">
    <property type="entry name" value="Methylpurine-DNA glycosylase (MPG)"/>
    <property type="match status" value="1"/>
</dbReference>
<dbReference type="AlphaFoldDB" id="A0A242BLI2"/>
<keyword evidence="4 5" id="KW-0234">DNA repair</keyword>
<dbReference type="GO" id="GO:0003905">
    <property type="term" value="F:alkylbase DNA N-glycosylase activity"/>
    <property type="evidence" value="ECO:0007669"/>
    <property type="project" value="InterPro"/>
</dbReference>
<evidence type="ECO:0000313" key="7">
    <source>
        <dbReference type="EMBL" id="KAA0691239.1"/>
    </source>
</evidence>
<dbReference type="FunFam" id="3.10.300.10:FF:000001">
    <property type="entry name" value="Putative 3-methyladenine DNA glycosylase"/>
    <property type="match status" value="1"/>
</dbReference>
<accession>A0A242BLI2</accession>
<dbReference type="EMBL" id="CP033041">
    <property type="protein sequence ID" value="AYM73944.1"/>
    <property type="molecule type" value="Genomic_DNA"/>
</dbReference>
<evidence type="ECO:0000313" key="8">
    <source>
        <dbReference type="EMBL" id="OTN96344.1"/>
    </source>
</evidence>
<name>A0A242BLI2_ENTFC</name>
<evidence type="ECO:0000313" key="11">
    <source>
        <dbReference type="Proteomes" id="UP000448762"/>
    </source>
</evidence>
<sequence length="233" mass="26486">MTDKQKIDEFFWNKTTPEVARDLLGMYLEHDTPEGRLAGYIVDAEAYLGPEDEAAHSYGLRRTPRVRAMYEKPGTIYLYTMHTHRILNIITQPEGIPQGVMIRAIEPAAMIEQMSKNRGGKTGPDISNGPGKLVEALAIPQELYGQSIADSSLRLVFEKKKIPKKIDALPRIGIPNKGKWTEQPLRFVVSGNPYISLQRKNQIEEDWGWRKENEKEGSINILRRNNRKTSDGL</sequence>
<dbReference type="GO" id="GO:0003677">
    <property type="term" value="F:DNA binding"/>
    <property type="evidence" value="ECO:0007669"/>
    <property type="project" value="InterPro"/>
</dbReference>
<dbReference type="NCBIfam" id="TIGR00567">
    <property type="entry name" value="3mg"/>
    <property type="match status" value="1"/>
</dbReference>
<evidence type="ECO:0000256" key="4">
    <source>
        <dbReference type="ARBA" id="ARBA00023204"/>
    </source>
</evidence>
<dbReference type="Proteomes" id="UP000194885">
    <property type="component" value="Unassembled WGS sequence"/>
</dbReference>